<gene>
    <name evidence="2" type="ORF">FPZ42_16495</name>
</gene>
<evidence type="ECO:0000256" key="1">
    <source>
        <dbReference type="SAM" id="SignalP"/>
    </source>
</evidence>
<feature type="signal peptide" evidence="1">
    <location>
        <begin position="1"/>
        <end position="21"/>
    </location>
</feature>
<keyword evidence="3" id="KW-1185">Reference proteome</keyword>
<keyword evidence="1" id="KW-0732">Signal</keyword>
<dbReference type="EMBL" id="VOEI01000007">
    <property type="protein sequence ID" value="TWR24086.1"/>
    <property type="molecule type" value="Genomic_DNA"/>
</dbReference>
<proteinExistence type="predicted"/>
<sequence>MKKLFTLILLALATATLNASAVKPAPTSFIQKTKHPEKAMEASEAKAILREMQQQSTDADKMNVL</sequence>
<dbReference type="RefSeq" id="WP_146272964.1">
    <property type="nucleotide sequence ID" value="NZ_VOEI01000007.1"/>
</dbReference>
<dbReference type="AlphaFoldDB" id="A0A563TXN8"/>
<comment type="caution">
    <text evidence="2">The sequence shown here is derived from an EMBL/GenBank/DDBJ whole genome shotgun (WGS) entry which is preliminary data.</text>
</comment>
<organism evidence="2 3">
    <name type="scientific">Mucilaginibacter achroorhodeus</name>
    <dbReference type="NCBI Taxonomy" id="2599294"/>
    <lineage>
        <taxon>Bacteria</taxon>
        <taxon>Pseudomonadati</taxon>
        <taxon>Bacteroidota</taxon>
        <taxon>Sphingobacteriia</taxon>
        <taxon>Sphingobacteriales</taxon>
        <taxon>Sphingobacteriaceae</taxon>
        <taxon>Mucilaginibacter</taxon>
    </lineage>
</organism>
<dbReference type="Proteomes" id="UP000318010">
    <property type="component" value="Unassembled WGS sequence"/>
</dbReference>
<name>A0A563TXN8_9SPHI</name>
<protein>
    <submittedName>
        <fullName evidence="2">Uncharacterized protein</fullName>
    </submittedName>
</protein>
<feature type="chain" id="PRO_5021917148" evidence="1">
    <location>
        <begin position="22"/>
        <end position="65"/>
    </location>
</feature>
<evidence type="ECO:0000313" key="2">
    <source>
        <dbReference type="EMBL" id="TWR24086.1"/>
    </source>
</evidence>
<accession>A0A563TXN8</accession>
<evidence type="ECO:0000313" key="3">
    <source>
        <dbReference type="Proteomes" id="UP000318010"/>
    </source>
</evidence>
<reference evidence="2 3" key="1">
    <citation type="submission" date="2019-07" db="EMBL/GenBank/DDBJ databases">
        <authorList>
            <person name="Kim J."/>
        </authorList>
    </citation>
    <scope>NUCLEOTIDE SEQUENCE [LARGE SCALE GENOMIC DNA]</scope>
    <source>
        <strain evidence="2 3">MJ1a</strain>
    </source>
</reference>